<comment type="caution">
    <text evidence="1">The sequence shown here is derived from an EMBL/GenBank/DDBJ whole genome shotgun (WGS) entry which is preliminary data.</text>
</comment>
<gene>
    <name evidence="1" type="ORF">HPB48_017289</name>
</gene>
<dbReference type="AlphaFoldDB" id="A0A9J6H2H0"/>
<dbReference type="PANTHER" id="PTHR21228:SF40">
    <property type="entry name" value="LD45607P"/>
    <property type="match status" value="1"/>
</dbReference>
<evidence type="ECO:0000313" key="1">
    <source>
        <dbReference type="EMBL" id="KAH9381909.1"/>
    </source>
</evidence>
<keyword evidence="2" id="KW-1185">Reference proteome</keyword>
<reference evidence="1 2" key="1">
    <citation type="journal article" date="2020" name="Cell">
        <title>Large-Scale Comparative Analyses of Tick Genomes Elucidate Their Genetic Diversity and Vector Capacities.</title>
        <authorList>
            <consortium name="Tick Genome and Microbiome Consortium (TIGMIC)"/>
            <person name="Jia N."/>
            <person name="Wang J."/>
            <person name="Shi W."/>
            <person name="Du L."/>
            <person name="Sun Y."/>
            <person name="Zhan W."/>
            <person name="Jiang J.F."/>
            <person name="Wang Q."/>
            <person name="Zhang B."/>
            <person name="Ji P."/>
            <person name="Bell-Sakyi L."/>
            <person name="Cui X.M."/>
            <person name="Yuan T.T."/>
            <person name="Jiang B.G."/>
            <person name="Yang W.F."/>
            <person name="Lam T.T."/>
            <person name="Chang Q.C."/>
            <person name="Ding S.J."/>
            <person name="Wang X.J."/>
            <person name="Zhu J.G."/>
            <person name="Ruan X.D."/>
            <person name="Zhao L."/>
            <person name="Wei J.T."/>
            <person name="Ye R.Z."/>
            <person name="Que T.C."/>
            <person name="Du C.H."/>
            <person name="Zhou Y.H."/>
            <person name="Cheng J.X."/>
            <person name="Dai P.F."/>
            <person name="Guo W.B."/>
            <person name="Han X.H."/>
            <person name="Huang E.J."/>
            <person name="Li L.F."/>
            <person name="Wei W."/>
            <person name="Gao Y.C."/>
            <person name="Liu J.Z."/>
            <person name="Shao H.Z."/>
            <person name="Wang X."/>
            <person name="Wang C.C."/>
            <person name="Yang T.C."/>
            <person name="Huo Q.B."/>
            <person name="Li W."/>
            <person name="Chen H.Y."/>
            <person name="Chen S.E."/>
            <person name="Zhou L.G."/>
            <person name="Ni X.B."/>
            <person name="Tian J.H."/>
            <person name="Sheng Y."/>
            <person name="Liu T."/>
            <person name="Pan Y.S."/>
            <person name="Xia L.Y."/>
            <person name="Li J."/>
            <person name="Zhao F."/>
            <person name="Cao W.C."/>
        </authorList>
    </citation>
    <scope>NUCLEOTIDE SEQUENCE [LARGE SCALE GENOMIC DNA]</scope>
    <source>
        <strain evidence="1">HaeL-2018</strain>
    </source>
</reference>
<dbReference type="GO" id="GO:0005759">
    <property type="term" value="C:mitochondrial matrix"/>
    <property type="evidence" value="ECO:0007669"/>
    <property type="project" value="TreeGrafter"/>
</dbReference>
<dbReference type="GO" id="GO:0044528">
    <property type="term" value="P:regulation of mitochondrial mRNA stability"/>
    <property type="evidence" value="ECO:0007669"/>
    <property type="project" value="TreeGrafter"/>
</dbReference>
<accession>A0A9J6H2H0</accession>
<evidence type="ECO:0000313" key="2">
    <source>
        <dbReference type="Proteomes" id="UP000821853"/>
    </source>
</evidence>
<dbReference type="VEuPathDB" id="VectorBase:HLOH_048522"/>
<dbReference type="OrthoDB" id="6419797at2759"/>
<dbReference type="PANTHER" id="PTHR21228">
    <property type="entry name" value="FAST LEU-RICH DOMAIN-CONTAINING"/>
    <property type="match status" value="1"/>
</dbReference>
<dbReference type="OMA" id="NITERMF"/>
<dbReference type="GO" id="GO:0003723">
    <property type="term" value="F:RNA binding"/>
    <property type="evidence" value="ECO:0007669"/>
    <property type="project" value="TreeGrafter"/>
</dbReference>
<dbReference type="Proteomes" id="UP000821853">
    <property type="component" value="Chromosome 9"/>
</dbReference>
<dbReference type="GO" id="GO:0035770">
    <property type="term" value="C:ribonucleoprotein granule"/>
    <property type="evidence" value="ECO:0007669"/>
    <property type="project" value="TreeGrafter"/>
</dbReference>
<proteinExistence type="predicted"/>
<organism evidence="1 2">
    <name type="scientific">Haemaphysalis longicornis</name>
    <name type="common">Bush tick</name>
    <dbReference type="NCBI Taxonomy" id="44386"/>
    <lineage>
        <taxon>Eukaryota</taxon>
        <taxon>Metazoa</taxon>
        <taxon>Ecdysozoa</taxon>
        <taxon>Arthropoda</taxon>
        <taxon>Chelicerata</taxon>
        <taxon>Arachnida</taxon>
        <taxon>Acari</taxon>
        <taxon>Parasitiformes</taxon>
        <taxon>Ixodida</taxon>
        <taxon>Ixodoidea</taxon>
        <taxon>Ixodidae</taxon>
        <taxon>Haemaphysalinae</taxon>
        <taxon>Haemaphysalis</taxon>
    </lineage>
</organism>
<dbReference type="InterPro" id="IPR050870">
    <property type="entry name" value="FAST_kinase"/>
</dbReference>
<dbReference type="EMBL" id="JABSTR010000011">
    <property type="protein sequence ID" value="KAH9381909.1"/>
    <property type="molecule type" value="Genomic_DNA"/>
</dbReference>
<name>A0A9J6H2H0_HAELO</name>
<sequence length="425" mass="48093">MQYLFYSNLQRWMVQRTKPIIEARLLDSFNDLTVAEVGLVCQSFFKCQEAIKDSVLVQRIVKSLEQNAAKTHSIVVSSIAKALRFSRFDQDTVRWERALVACEPVMANWSPSTVSQVTVLATALKSYHPGLLDIGLEYLMTNLSAVRLKEITRTLRALAVFNHQPDSIGELYESIVRELLSTRRKAEVYAYHHIFVSAAWYLAVAGIYSADLLATALDESRIHGSRKHADVSFHAEALQSSVRVEFPQYNGPFLSQKTLESLCTERHLTGRDLDAETEKLLYREKVTLDVVNRLRGKYGDVFSIKRTLPHHHYPDVLFSVEDGPELKVSKCKVDLLNGAWRPQQCPAEWPCAVVVHGPGSYRAGSNMLMGIENMKVRQLRHLGYRVIEVPHSLSSQMSAGAFDCWFAQQLLMHCKPVGLKACEIK</sequence>
<dbReference type="GO" id="GO:0000963">
    <property type="term" value="P:mitochondrial RNA processing"/>
    <property type="evidence" value="ECO:0007669"/>
    <property type="project" value="TreeGrafter"/>
</dbReference>
<protein>
    <submittedName>
        <fullName evidence="1">Uncharacterized protein</fullName>
    </submittedName>
</protein>